<reference evidence="1" key="1">
    <citation type="journal article" date="2020" name="Stud. Mycol.">
        <title>101 Dothideomycetes genomes: a test case for predicting lifestyles and emergence of pathogens.</title>
        <authorList>
            <person name="Haridas S."/>
            <person name="Albert R."/>
            <person name="Binder M."/>
            <person name="Bloem J."/>
            <person name="Labutti K."/>
            <person name="Salamov A."/>
            <person name="Andreopoulos B."/>
            <person name="Baker S."/>
            <person name="Barry K."/>
            <person name="Bills G."/>
            <person name="Bluhm B."/>
            <person name="Cannon C."/>
            <person name="Castanera R."/>
            <person name="Culley D."/>
            <person name="Daum C."/>
            <person name="Ezra D."/>
            <person name="Gonzalez J."/>
            <person name="Henrissat B."/>
            <person name="Kuo A."/>
            <person name="Liang C."/>
            <person name="Lipzen A."/>
            <person name="Lutzoni F."/>
            <person name="Magnuson J."/>
            <person name="Mondo S."/>
            <person name="Nolan M."/>
            <person name="Ohm R."/>
            <person name="Pangilinan J."/>
            <person name="Park H.-J."/>
            <person name="Ramirez L."/>
            <person name="Alfaro M."/>
            <person name="Sun H."/>
            <person name="Tritt A."/>
            <person name="Yoshinaga Y."/>
            <person name="Zwiers L.-H."/>
            <person name="Turgeon B."/>
            <person name="Goodwin S."/>
            <person name="Spatafora J."/>
            <person name="Crous P."/>
            <person name="Grigoriev I."/>
        </authorList>
    </citation>
    <scope>NUCLEOTIDE SEQUENCE</scope>
    <source>
        <strain evidence="1">CBS 627.86</strain>
    </source>
</reference>
<dbReference type="CDD" id="cd09917">
    <property type="entry name" value="F-box_SF"/>
    <property type="match status" value="1"/>
</dbReference>
<accession>A0A6A5YES4</accession>
<dbReference type="SUPFAM" id="SSF81383">
    <property type="entry name" value="F-box domain"/>
    <property type="match status" value="1"/>
</dbReference>
<name>A0A6A5YES4_9PLEO</name>
<keyword evidence="2" id="KW-1185">Reference proteome</keyword>
<proteinExistence type="predicted"/>
<gene>
    <name evidence="1" type="ORF">BDV96DRAFT_695014</name>
</gene>
<dbReference type="Proteomes" id="UP000799770">
    <property type="component" value="Unassembled WGS sequence"/>
</dbReference>
<sequence length="473" mass="54845">MPTRRRPTRAPISALKATIPMMEKQHLSPLENLSVELLQMILSYLPDVLSLRSSALVCRKLFAAVRGAETLTTTSVLLKQMEDVLPEANIAQQALRLKPCTEDQVQDFIATHLAKRQLPPKAWTLKDAVTVAKVHVCVSELASQFITTAATKLTGCDNRPATRTEESRIQRAMYRFEIFCNLFRGLQEPVSRKLWDAFFSRFLPWENEQLACVHDYFDKAVRPAFNDIAENDIAWGYNRIECDDERDCIFIQALLSHGLEKLRRIMMAKTYETRYKLLNSGEYPESRFPFLYEALKHANRADHAVYLSDFSPTVERTHIKRPFFDDSDTGPADIWRWAHQDETWRTFVNQDNREALREWGYVMWDRARLEERAIFHSSWEPPAPNDEESRARIQRGAEMEMSWVARRYIYENGGRGRWGSGDYSWPKSEAYSKGQGMADHTIPKSLEEARGAWELMKLPAMRRSAPSTRRDNN</sequence>
<dbReference type="InterPro" id="IPR036047">
    <property type="entry name" value="F-box-like_dom_sf"/>
</dbReference>
<dbReference type="OrthoDB" id="5427059at2759"/>
<evidence type="ECO:0008006" key="3">
    <source>
        <dbReference type="Google" id="ProtNLM"/>
    </source>
</evidence>
<evidence type="ECO:0000313" key="1">
    <source>
        <dbReference type="EMBL" id="KAF2105204.1"/>
    </source>
</evidence>
<evidence type="ECO:0000313" key="2">
    <source>
        <dbReference type="Proteomes" id="UP000799770"/>
    </source>
</evidence>
<protein>
    <recommendedName>
        <fullName evidence="3">F-box domain-containing protein</fullName>
    </recommendedName>
</protein>
<organism evidence="1 2">
    <name type="scientific">Lophiotrema nucula</name>
    <dbReference type="NCBI Taxonomy" id="690887"/>
    <lineage>
        <taxon>Eukaryota</taxon>
        <taxon>Fungi</taxon>
        <taxon>Dikarya</taxon>
        <taxon>Ascomycota</taxon>
        <taxon>Pezizomycotina</taxon>
        <taxon>Dothideomycetes</taxon>
        <taxon>Pleosporomycetidae</taxon>
        <taxon>Pleosporales</taxon>
        <taxon>Lophiotremataceae</taxon>
        <taxon>Lophiotrema</taxon>
    </lineage>
</organism>
<dbReference type="EMBL" id="ML977400">
    <property type="protein sequence ID" value="KAF2105204.1"/>
    <property type="molecule type" value="Genomic_DNA"/>
</dbReference>
<dbReference type="AlphaFoldDB" id="A0A6A5YES4"/>